<name>A0A6A6VA90_9PLEO</name>
<dbReference type="Proteomes" id="UP000799440">
    <property type="component" value="Unassembled WGS sequence"/>
</dbReference>
<accession>A0A6A6VA90</accession>
<sequence>FSNILFTAATLLAGADACKCVSNGYHYVDASRACCGELRGNWRDGNDCQAGSISEHLSDFRRCCRNWGLTSDCDCPTCTAAELQADAAQAGTAEKEK</sequence>
<evidence type="ECO:0000313" key="2">
    <source>
        <dbReference type="EMBL" id="KAF2746649.1"/>
    </source>
</evidence>
<feature type="non-terminal residue" evidence="2">
    <location>
        <position position="1"/>
    </location>
</feature>
<protein>
    <recommendedName>
        <fullName evidence="4">Extracellular membrane protein CFEM domain-containing protein</fullName>
    </recommendedName>
</protein>
<evidence type="ECO:0008006" key="4">
    <source>
        <dbReference type="Google" id="ProtNLM"/>
    </source>
</evidence>
<dbReference type="OrthoDB" id="3624704at2759"/>
<feature type="signal peptide" evidence="1">
    <location>
        <begin position="1"/>
        <end position="17"/>
    </location>
</feature>
<keyword evidence="1" id="KW-0732">Signal</keyword>
<proteinExistence type="predicted"/>
<gene>
    <name evidence="2" type="ORF">M011DRAFT_403972</name>
</gene>
<evidence type="ECO:0000313" key="3">
    <source>
        <dbReference type="Proteomes" id="UP000799440"/>
    </source>
</evidence>
<organism evidence="2 3">
    <name type="scientific">Sporormia fimetaria CBS 119925</name>
    <dbReference type="NCBI Taxonomy" id="1340428"/>
    <lineage>
        <taxon>Eukaryota</taxon>
        <taxon>Fungi</taxon>
        <taxon>Dikarya</taxon>
        <taxon>Ascomycota</taxon>
        <taxon>Pezizomycotina</taxon>
        <taxon>Dothideomycetes</taxon>
        <taxon>Pleosporomycetidae</taxon>
        <taxon>Pleosporales</taxon>
        <taxon>Sporormiaceae</taxon>
        <taxon>Sporormia</taxon>
    </lineage>
</organism>
<dbReference type="AlphaFoldDB" id="A0A6A6VA90"/>
<evidence type="ECO:0000256" key="1">
    <source>
        <dbReference type="SAM" id="SignalP"/>
    </source>
</evidence>
<dbReference type="EMBL" id="MU006576">
    <property type="protein sequence ID" value="KAF2746649.1"/>
    <property type="molecule type" value="Genomic_DNA"/>
</dbReference>
<reference evidence="2" key="1">
    <citation type="journal article" date="2020" name="Stud. Mycol.">
        <title>101 Dothideomycetes genomes: a test case for predicting lifestyles and emergence of pathogens.</title>
        <authorList>
            <person name="Haridas S."/>
            <person name="Albert R."/>
            <person name="Binder M."/>
            <person name="Bloem J."/>
            <person name="Labutti K."/>
            <person name="Salamov A."/>
            <person name="Andreopoulos B."/>
            <person name="Baker S."/>
            <person name="Barry K."/>
            <person name="Bills G."/>
            <person name="Bluhm B."/>
            <person name="Cannon C."/>
            <person name="Castanera R."/>
            <person name="Culley D."/>
            <person name="Daum C."/>
            <person name="Ezra D."/>
            <person name="Gonzalez J."/>
            <person name="Henrissat B."/>
            <person name="Kuo A."/>
            <person name="Liang C."/>
            <person name="Lipzen A."/>
            <person name="Lutzoni F."/>
            <person name="Magnuson J."/>
            <person name="Mondo S."/>
            <person name="Nolan M."/>
            <person name="Ohm R."/>
            <person name="Pangilinan J."/>
            <person name="Park H.-J."/>
            <person name="Ramirez L."/>
            <person name="Alfaro M."/>
            <person name="Sun H."/>
            <person name="Tritt A."/>
            <person name="Yoshinaga Y."/>
            <person name="Zwiers L.-H."/>
            <person name="Turgeon B."/>
            <person name="Goodwin S."/>
            <person name="Spatafora J."/>
            <person name="Crous P."/>
            <person name="Grigoriev I."/>
        </authorList>
    </citation>
    <scope>NUCLEOTIDE SEQUENCE</scope>
    <source>
        <strain evidence="2">CBS 119925</strain>
    </source>
</reference>
<keyword evidence="3" id="KW-1185">Reference proteome</keyword>
<feature type="chain" id="PRO_5025482609" description="Extracellular membrane protein CFEM domain-containing protein" evidence="1">
    <location>
        <begin position="18"/>
        <end position="97"/>
    </location>
</feature>